<keyword evidence="4" id="KW-1185">Reference proteome</keyword>
<gene>
    <name evidence="3" type="ORF">Clopa_0398</name>
</gene>
<dbReference type="EC" id="2.10.1.1" evidence="1"/>
<organism evidence="3 4">
    <name type="scientific">Clostridium pasteurianum BC1</name>
    <dbReference type="NCBI Taxonomy" id="86416"/>
    <lineage>
        <taxon>Bacteria</taxon>
        <taxon>Bacillati</taxon>
        <taxon>Bacillota</taxon>
        <taxon>Clostridia</taxon>
        <taxon>Eubacteriales</taxon>
        <taxon>Clostridiaceae</taxon>
        <taxon>Clostridium</taxon>
    </lineage>
</organism>
<reference evidence="3 4" key="1">
    <citation type="submission" date="2012-01" db="EMBL/GenBank/DDBJ databases">
        <title>Complete sequence of chromosome of Clostridium pasteurianum BC1.</title>
        <authorList>
            <consortium name="US DOE Joint Genome Institute"/>
            <person name="Lucas S."/>
            <person name="Han J."/>
            <person name="Lapidus A."/>
            <person name="Cheng J.-F."/>
            <person name="Goodwin L."/>
            <person name="Pitluck S."/>
            <person name="Peters L."/>
            <person name="Mikhailova N."/>
            <person name="Teshima H."/>
            <person name="Detter J.C."/>
            <person name="Han C."/>
            <person name="Tapia R."/>
            <person name="Land M."/>
            <person name="Hauser L."/>
            <person name="Kyrpides N."/>
            <person name="Ivanova N."/>
            <person name="Pagani I."/>
            <person name="Dunn J."/>
            <person name="Taghavi S."/>
            <person name="Francis A."/>
            <person name="van der Lelie D."/>
            <person name="Woyke T."/>
        </authorList>
    </citation>
    <scope>NUCLEOTIDE SEQUENCE [LARGE SCALE GENOMIC DNA]</scope>
    <source>
        <strain evidence="3 4">BC1</strain>
    </source>
</reference>
<dbReference type="KEGG" id="cpas:Clopa_0398"/>
<dbReference type="AlphaFoldDB" id="R4JYT6"/>
<evidence type="ECO:0000313" key="3">
    <source>
        <dbReference type="EMBL" id="AGK95458.1"/>
    </source>
</evidence>
<dbReference type="GO" id="GO:0046872">
    <property type="term" value="F:metal ion binding"/>
    <property type="evidence" value="ECO:0007669"/>
    <property type="project" value="UniProtKB-UniRule"/>
</dbReference>
<proteinExistence type="inferred from homology"/>
<evidence type="ECO:0000256" key="1">
    <source>
        <dbReference type="RuleBase" id="RU365090"/>
    </source>
</evidence>
<keyword evidence="1" id="KW-0460">Magnesium</keyword>
<dbReference type="GO" id="GO:0006777">
    <property type="term" value="P:Mo-molybdopterin cofactor biosynthetic process"/>
    <property type="evidence" value="ECO:0007669"/>
    <property type="project" value="UniProtKB-UniRule"/>
</dbReference>
<dbReference type="InterPro" id="IPR001453">
    <property type="entry name" value="MoaB/Mog_dom"/>
</dbReference>
<comment type="pathway">
    <text evidence="1">Cofactor biosynthesis; molybdopterin biosynthesis.</text>
</comment>
<dbReference type="CDD" id="cd03522">
    <property type="entry name" value="MoeA_like"/>
    <property type="match status" value="1"/>
</dbReference>
<evidence type="ECO:0000259" key="2">
    <source>
        <dbReference type="SMART" id="SM00852"/>
    </source>
</evidence>
<dbReference type="GO" id="GO:0061599">
    <property type="term" value="F:molybdopterin molybdotransferase activity"/>
    <property type="evidence" value="ECO:0007669"/>
    <property type="project" value="UniProtKB-UniRule"/>
</dbReference>
<dbReference type="UniPathway" id="UPA00344"/>
<dbReference type="OrthoDB" id="9767940at2"/>
<dbReference type="PANTHER" id="PTHR10192:SF28">
    <property type="entry name" value="MOLYBDOPTERIN MOLYBDENUMTRANSFERASE"/>
    <property type="match status" value="1"/>
</dbReference>
<dbReference type="SMART" id="SM00852">
    <property type="entry name" value="MoCF_biosynth"/>
    <property type="match status" value="1"/>
</dbReference>
<comment type="cofactor">
    <cofactor evidence="1">
        <name>Mg(2+)</name>
        <dbReference type="ChEBI" id="CHEBI:18420"/>
    </cofactor>
</comment>
<dbReference type="RefSeq" id="WP_015613785.1">
    <property type="nucleotide sequence ID" value="NC_021182.1"/>
</dbReference>
<dbReference type="InterPro" id="IPR036425">
    <property type="entry name" value="MoaB/Mog-like_dom_sf"/>
</dbReference>
<sequence length="324" mass="36620">MKAIDVKEAIGLPICHDITQIIPGEFKGVVFKRGHIIEEKDVNVLKTIGKEHFYIDDIPEGTIHENDCAIRIAKAICNNEDYNISHVSEGKINISSKIDGVFKVDMKKLYTLNEIEHITITTINNNTVVSKREKIVSERIIPLYTKKENIERLETLCAHSKIFKVMPFIKQKICLIITGTEIFNGTIKDKFYDTLRPKFEYYGCKIIKTVKVPDNKQLIKEEIRKAINAGSDMIVCTGGMSVDEDDLTPVAIKEEVEKLVVHGVPVQPGNMFLLAYEKNIPVMGIPTAAIFNEKTVFDIVLPLLVCREKLNREFFLNLAVGGLM</sequence>
<dbReference type="SUPFAM" id="SSF53218">
    <property type="entry name" value="Molybdenum cofactor biosynthesis proteins"/>
    <property type="match status" value="1"/>
</dbReference>
<keyword evidence="1" id="KW-0501">Molybdenum cofactor biosynthesis</keyword>
<dbReference type="Pfam" id="PF00994">
    <property type="entry name" value="MoCF_biosynth"/>
    <property type="match status" value="1"/>
</dbReference>
<dbReference type="PANTHER" id="PTHR10192">
    <property type="entry name" value="MOLYBDOPTERIN BIOSYNTHESIS PROTEIN"/>
    <property type="match status" value="1"/>
</dbReference>
<dbReference type="HOGENOM" id="CLU_068847_1_0_9"/>
<dbReference type="GO" id="GO:0005829">
    <property type="term" value="C:cytosol"/>
    <property type="evidence" value="ECO:0007669"/>
    <property type="project" value="TreeGrafter"/>
</dbReference>
<comment type="similarity">
    <text evidence="1">Belongs to the MoeA family.</text>
</comment>
<keyword evidence="1" id="KW-0500">Molybdenum</keyword>
<comment type="function">
    <text evidence="1">Catalyzes the insertion of molybdate into adenylated molybdopterin with the concomitant release of AMP.</text>
</comment>
<dbReference type="Gene3D" id="3.40.980.10">
    <property type="entry name" value="MoaB/Mog-like domain"/>
    <property type="match status" value="1"/>
</dbReference>
<name>R4JYT6_CLOPA</name>
<keyword evidence="1" id="KW-0808">Transferase</keyword>
<dbReference type="PATRIC" id="fig|86416.3.peg.375"/>
<dbReference type="EMBL" id="CP003261">
    <property type="protein sequence ID" value="AGK95458.1"/>
    <property type="molecule type" value="Genomic_DNA"/>
</dbReference>
<dbReference type="Proteomes" id="UP000013523">
    <property type="component" value="Chromosome"/>
</dbReference>
<dbReference type="STRING" id="86416.Clopa_0398"/>
<feature type="domain" description="MoaB/Mog" evidence="2">
    <location>
        <begin position="174"/>
        <end position="307"/>
    </location>
</feature>
<comment type="catalytic activity">
    <reaction evidence="1">
        <text>adenylyl-molybdopterin + molybdate = Mo-molybdopterin + AMP + H(+)</text>
        <dbReference type="Rhea" id="RHEA:35047"/>
        <dbReference type="ChEBI" id="CHEBI:15378"/>
        <dbReference type="ChEBI" id="CHEBI:36264"/>
        <dbReference type="ChEBI" id="CHEBI:62727"/>
        <dbReference type="ChEBI" id="CHEBI:71302"/>
        <dbReference type="ChEBI" id="CHEBI:456215"/>
    </reaction>
</comment>
<evidence type="ECO:0000313" key="4">
    <source>
        <dbReference type="Proteomes" id="UP000013523"/>
    </source>
</evidence>
<dbReference type="eggNOG" id="COG0303">
    <property type="taxonomic scope" value="Bacteria"/>
</dbReference>
<dbReference type="InterPro" id="IPR038987">
    <property type="entry name" value="MoeA-like"/>
</dbReference>
<accession>R4JYT6</accession>
<protein>
    <recommendedName>
        <fullName evidence="1">Molybdopterin molybdenumtransferase</fullName>
        <ecNumber evidence="1">2.10.1.1</ecNumber>
    </recommendedName>
</protein>
<keyword evidence="1" id="KW-0479">Metal-binding</keyword>